<dbReference type="STRING" id="983920.Y88_0438"/>
<evidence type="ECO:0000313" key="3">
    <source>
        <dbReference type="Proteomes" id="UP000004728"/>
    </source>
</evidence>
<gene>
    <name evidence="2" type="ORF">Y88_0438</name>
</gene>
<organism evidence="2 3">
    <name type="scientific">Novosphingobium nitrogenifigens DSM 19370</name>
    <dbReference type="NCBI Taxonomy" id="983920"/>
    <lineage>
        <taxon>Bacteria</taxon>
        <taxon>Pseudomonadati</taxon>
        <taxon>Pseudomonadota</taxon>
        <taxon>Alphaproteobacteria</taxon>
        <taxon>Sphingomonadales</taxon>
        <taxon>Sphingomonadaceae</taxon>
        <taxon>Novosphingobium</taxon>
    </lineage>
</organism>
<dbReference type="InterPro" id="IPR006531">
    <property type="entry name" value="Gp5/Vgr_OB"/>
</dbReference>
<dbReference type="Gene3D" id="2.40.50.230">
    <property type="entry name" value="Gp5 N-terminal domain"/>
    <property type="match status" value="1"/>
</dbReference>
<evidence type="ECO:0000313" key="2">
    <source>
        <dbReference type="EMBL" id="EGD58383.1"/>
    </source>
</evidence>
<dbReference type="AlphaFoldDB" id="F1Z9C2"/>
<dbReference type="eggNOG" id="COG4540">
    <property type="taxonomic scope" value="Bacteria"/>
</dbReference>
<dbReference type="InterPro" id="IPR037026">
    <property type="entry name" value="Vgr_OB-fold_dom_sf"/>
</dbReference>
<dbReference type="Proteomes" id="UP000004728">
    <property type="component" value="Unassembled WGS sequence"/>
</dbReference>
<dbReference type="Pfam" id="PF04717">
    <property type="entry name" value="Phage_base_V"/>
    <property type="match status" value="1"/>
</dbReference>
<dbReference type="RefSeq" id="WP_008066882.1">
    <property type="nucleotide sequence ID" value="NZ_AQWK01000002.1"/>
</dbReference>
<dbReference type="HOGENOM" id="CLU_088884_2_1_5"/>
<name>F1Z9C2_9SPHN</name>
<protein>
    <submittedName>
        <fullName evidence="2">Phage P2 baseplate assembly gpV-like protein</fullName>
    </submittedName>
</protein>
<dbReference type="InParanoid" id="F1Z9C2"/>
<dbReference type="InterPro" id="IPR013046">
    <property type="entry name" value="GpV/Gp45"/>
</dbReference>
<keyword evidence="3" id="KW-1185">Reference proteome</keyword>
<dbReference type="OrthoDB" id="4931325at2"/>
<sequence length="168" mass="17118">MAMLCEPATDPDRLIRFGAVAAVDLAGALCTVELDDGVVSGPLRWIEMRAGRTRTWSPPSQGEQVVLLCPGGEIGAGVVLRGVVSDAFPPAGDSLIEILGEYADGARLSYDAEAHALVFALPAGGLFTVLGDVHVTGTLTADGDVVAGGISGKGHRHATPSGMSEGPQ</sequence>
<dbReference type="NCBIfam" id="TIGR01644">
    <property type="entry name" value="phage_P2_V"/>
    <property type="match status" value="1"/>
</dbReference>
<comment type="caution">
    <text evidence="2">The sequence shown here is derived from an EMBL/GenBank/DDBJ whole genome shotgun (WGS) entry which is preliminary data.</text>
</comment>
<accession>F1Z9C2</accession>
<dbReference type="EMBL" id="AEWJ01000041">
    <property type="protein sequence ID" value="EGD58383.1"/>
    <property type="molecule type" value="Genomic_DNA"/>
</dbReference>
<proteinExistence type="predicted"/>
<evidence type="ECO:0000259" key="1">
    <source>
        <dbReference type="Pfam" id="PF04717"/>
    </source>
</evidence>
<feature type="domain" description="Gp5/Type VI secretion system Vgr protein OB-fold" evidence="1">
    <location>
        <begin position="18"/>
        <end position="82"/>
    </location>
</feature>
<reference evidence="2 3" key="1">
    <citation type="journal article" date="2012" name="J. Bacteriol.">
        <title>Draft Genome Sequence of Novosphingobium nitrogenifigens Y88T.</title>
        <authorList>
            <person name="Strabala T.J."/>
            <person name="Macdonald L."/>
            <person name="Liu V."/>
            <person name="Smit A.M."/>
        </authorList>
    </citation>
    <scope>NUCLEOTIDE SEQUENCE [LARGE SCALE GENOMIC DNA]</scope>
    <source>
        <strain evidence="2 3">DSM 19370</strain>
    </source>
</reference>